<dbReference type="AlphaFoldDB" id="A0A6L2LYL8"/>
<reference evidence="2" key="1">
    <citation type="journal article" date="2019" name="Sci. Rep.">
        <title>Draft genome of Tanacetum cinerariifolium, the natural source of mosquito coil.</title>
        <authorList>
            <person name="Yamashiro T."/>
            <person name="Shiraishi A."/>
            <person name="Satake H."/>
            <person name="Nakayama K."/>
        </authorList>
    </citation>
    <scope>NUCLEOTIDE SEQUENCE</scope>
</reference>
<gene>
    <name evidence="2" type="ORF">Tci_038756</name>
</gene>
<organism evidence="2">
    <name type="scientific">Tanacetum cinerariifolium</name>
    <name type="common">Dalmatian daisy</name>
    <name type="synonym">Chrysanthemum cinerariifolium</name>
    <dbReference type="NCBI Taxonomy" id="118510"/>
    <lineage>
        <taxon>Eukaryota</taxon>
        <taxon>Viridiplantae</taxon>
        <taxon>Streptophyta</taxon>
        <taxon>Embryophyta</taxon>
        <taxon>Tracheophyta</taxon>
        <taxon>Spermatophyta</taxon>
        <taxon>Magnoliopsida</taxon>
        <taxon>eudicotyledons</taxon>
        <taxon>Gunneridae</taxon>
        <taxon>Pentapetalae</taxon>
        <taxon>asterids</taxon>
        <taxon>campanulids</taxon>
        <taxon>Asterales</taxon>
        <taxon>Asteraceae</taxon>
        <taxon>Asteroideae</taxon>
        <taxon>Anthemideae</taxon>
        <taxon>Anthemidinae</taxon>
        <taxon>Tanacetum</taxon>
    </lineage>
</organism>
<evidence type="ECO:0008006" key="3">
    <source>
        <dbReference type="Google" id="ProtNLM"/>
    </source>
</evidence>
<dbReference type="EMBL" id="BKCJ010005444">
    <property type="protein sequence ID" value="GEU66778.1"/>
    <property type="molecule type" value="Genomic_DNA"/>
</dbReference>
<proteinExistence type="predicted"/>
<evidence type="ECO:0000313" key="2">
    <source>
        <dbReference type="EMBL" id="GEU66778.1"/>
    </source>
</evidence>
<name>A0A6L2LYL8_TANCI</name>
<keyword evidence="1" id="KW-0175">Coiled coil</keyword>
<evidence type="ECO:0000256" key="1">
    <source>
        <dbReference type="SAM" id="Coils"/>
    </source>
</evidence>
<sequence>MLAEAQDAGQILDEEQLAFLADPRIPEGQAQTIIAHNAAFQTEDLDTYDSDCDDLSDAQTVLMANISNYDSDVISEGPNSNNYLNDMDNQSTTRFNDLFVIEQMINHVNNLEKANKEQNKESITAELERYKERVETFEQRLNINLTSHEKMIDSQMDDMIKEKLALKEKGGLT</sequence>
<accession>A0A6L2LYL8</accession>
<comment type="caution">
    <text evidence="2">The sequence shown here is derived from an EMBL/GenBank/DDBJ whole genome shotgun (WGS) entry which is preliminary data.</text>
</comment>
<protein>
    <recommendedName>
        <fullName evidence="3">Integrase, catalytic region, zinc finger, CCHC-type, peptidase aspartic, catalytic</fullName>
    </recommendedName>
</protein>
<feature type="coiled-coil region" evidence="1">
    <location>
        <begin position="101"/>
        <end position="140"/>
    </location>
</feature>